<sequence>MADQSPDQQQQQQEFQQMLEFGKVPFYLEYASEYHSRIVEQFNYLNKNCFLISEHLRNLLSSDQYQVDGSKETITFATMQNAVISVSLEKVELNDQDKEQNLLAAIVSDLSRRFSGRPALPYNIERFQEFSSASNTINVELTNLGYTGLDTFAYILILERLFQLRPAYADEYQNYFKIQKSDSILYKYICEEDVWYSYATLNNEQTITLSFIVLTFEVRDQLKPYLEFQEDNPLNDNHQNQSQEEQMPWYGTRRYDIVDHVLSQQAERDRLAQRSAVQEAALKAQQPFLGTSMKDLGQTYSGPPKYLNQRDAPLEIPIEVVKTFFMAVDQDMDERVSIEELQNYAKKRYLPFEDNTIVEMFREASQGRGIIHEHQRYAPLTLDEIAAAVRGRHRWNPRDKVWEVNYRPCRDYWIILLQTVNERLFAIPMPKVVPTKILAQFEEEDLKKTMTMTRKEGVDKKYLSIKEQKQPIFQKDSQKTEAGITPELLNGTIKFNDKKQKKKDQNPYEQQINARLQKQDSAPNNYPKISFESKEFFNQAKLLSSVIPHWNNDKENPIYQYVPTTERPFTNDSDTLFNTQLQQKLMYQSMREQKLHELQTKERTLQLAGTMALNTRKTSPWKVMKERQGFVTKFKVPTILDQKTDAAFVGKNTFDERGKLVGPTQDPYNPPSDHKFRDLEINRGQKDFTLRYKCPDAYNKYGMSEHDTRPKEVIERQRRAEETEKHRRKLEYESILKGRPLEKKKPWLLYHKLPDKLTPVSHQFKDPHSDFDKEKNPFLDKEEFTPAYLQLARQMKDDVVFGKPNFNLYFKAMHPSDLNEEFGGTKTKPFKCIY</sequence>
<evidence type="ECO:0000313" key="3">
    <source>
        <dbReference type="Proteomes" id="UP000039865"/>
    </source>
</evidence>
<dbReference type="PROSITE" id="PS50222">
    <property type="entry name" value="EF_HAND_2"/>
    <property type="match status" value="1"/>
</dbReference>
<dbReference type="EMBL" id="CCKQ01015842">
    <property type="protein sequence ID" value="CDW87689.1"/>
    <property type="molecule type" value="Genomic_DNA"/>
</dbReference>
<dbReference type="GO" id="GO:0005509">
    <property type="term" value="F:calcium ion binding"/>
    <property type="evidence" value="ECO:0007669"/>
    <property type="project" value="InterPro"/>
</dbReference>
<dbReference type="SUPFAM" id="SSF47473">
    <property type="entry name" value="EF-hand"/>
    <property type="match status" value="1"/>
</dbReference>
<protein>
    <recommendedName>
        <fullName evidence="1">EF-hand domain-containing protein</fullName>
    </recommendedName>
</protein>
<evidence type="ECO:0000259" key="1">
    <source>
        <dbReference type="PROSITE" id="PS50222"/>
    </source>
</evidence>
<evidence type="ECO:0000313" key="2">
    <source>
        <dbReference type="EMBL" id="CDW87689.1"/>
    </source>
</evidence>
<proteinExistence type="predicted"/>
<dbReference type="OrthoDB" id="290829at2759"/>
<gene>
    <name evidence="2" type="primary">Contig18044.g19177</name>
    <name evidence="2" type="ORF">STYLEM_16801</name>
</gene>
<dbReference type="AlphaFoldDB" id="A0A078AZQ3"/>
<reference evidence="2 3" key="1">
    <citation type="submission" date="2014-06" db="EMBL/GenBank/DDBJ databases">
        <authorList>
            <person name="Swart Estienne"/>
        </authorList>
    </citation>
    <scope>NUCLEOTIDE SEQUENCE [LARGE SCALE GENOMIC DNA]</scope>
    <source>
        <strain evidence="2 3">130c</strain>
    </source>
</reference>
<dbReference type="InterPro" id="IPR011992">
    <property type="entry name" value="EF-hand-dom_pair"/>
</dbReference>
<dbReference type="InterPro" id="IPR002048">
    <property type="entry name" value="EF_hand_dom"/>
</dbReference>
<dbReference type="InParanoid" id="A0A078AZQ3"/>
<keyword evidence="3" id="KW-1185">Reference proteome</keyword>
<accession>A0A078AZQ3</accession>
<feature type="domain" description="EF-hand" evidence="1">
    <location>
        <begin position="316"/>
        <end position="351"/>
    </location>
</feature>
<name>A0A078AZQ3_STYLE</name>
<dbReference type="Proteomes" id="UP000039865">
    <property type="component" value="Unassembled WGS sequence"/>
</dbReference>
<organism evidence="2 3">
    <name type="scientific">Stylonychia lemnae</name>
    <name type="common">Ciliate</name>
    <dbReference type="NCBI Taxonomy" id="5949"/>
    <lineage>
        <taxon>Eukaryota</taxon>
        <taxon>Sar</taxon>
        <taxon>Alveolata</taxon>
        <taxon>Ciliophora</taxon>
        <taxon>Intramacronucleata</taxon>
        <taxon>Spirotrichea</taxon>
        <taxon>Stichotrichia</taxon>
        <taxon>Sporadotrichida</taxon>
        <taxon>Oxytrichidae</taxon>
        <taxon>Stylonychinae</taxon>
        <taxon>Stylonychia</taxon>
    </lineage>
</organism>